<protein>
    <submittedName>
        <fullName evidence="2">Uncharacterized protein</fullName>
    </submittedName>
</protein>
<reference evidence="2" key="1">
    <citation type="submission" date="2022-11" db="UniProtKB">
        <authorList>
            <consortium name="WormBaseParasite"/>
        </authorList>
    </citation>
    <scope>IDENTIFICATION</scope>
</reference>
<evidence type="ECO:0000313" key="2">
    <source>
        <dbReference type="WBParaSite" id="PS1159_v2.g20012.t1"/>
    </source>
</evidence>
<name>A0AC35FQV9_9BILA</name>
<dbReference type="Proteomes" id="UP000887580">
    <property type="component" value="Unplaced"/>
</dbReference>
<accession>A0AC35FQV9</accession>
<proteinExistence type="predicted"/>
<organism evidence="1 2">
    <name type="scientific">Panagrolaimus sp. PS1159</name>
    <dbReference type="NCBI Taxonomy" id="55785"/>
    <lineage>
        <taxon>Eukaryota</taxon>
        <taxon>Metazoa</taxon>
        <taxon>Ecdysozoa</taxon>
        <taxon>Nematoda</taxon>
        <taxon>Chromadorea</taxon>
        <taxon>Rhabditida</taxon>
        <taxon>Tylenchina</taxon>
        <taxon>Panagrolaimomorpha</taxon>
        <taxon>Panagrolaimoidea</taxon>
        <taxon>Panagrolaimidae</taxon>
        <taxon>Panagrolaimus</taxon>
    </lineage>
</organism>
<evidence type="ECO:0000313" key="1">
    <source>
        <dbReference type="Proteomes" id="UP000887580"/>
    </source>
</evidence>
<sequence>MNFFGSITFKDFVLECTEEENLYQCEGGQKCIPIDWLCDRARDCPKGDDENHIKCGNKKDRGECEALHFECIDPHSKKKKCIRFEWKCDGSIDCENGIDEVNCEPPPTIPLPSIFEKSTSKSPSFSKNISKITECKADEFQCIKINECINRDKVCDDKKDCNDGSDESEEKCSMPPTKPLIQPNSKQISLIETKGNLGDKTTTPTTAFFPIKMFTSQNLPLNQGKIIEKSKSFSTVSTTLKFTTTPLTSHKQPLVPINGEKVSNSMINTFSQIIPISFTTLSPFTLISSKSVYSNFSFSSTTTTTTKTPITFKSMETTNLLMEKINPVTIKTSTSNSPHSIFSIPTFIQNKKPLQIPPIIPAKSAEKEVTHKKATTEKPQFLKTYKMSAEAIKETPQHFSGISKSNTVSSSIKKMEPIHPKIGVPIIPVNHFQLLIPLSALKKENTLEAAKTTTKNVKHFKNGEENATTTVSPIL</sequence>
<dbReference type="WBParaSite" id="PS1159_v2.g20012.t1">
    <property type="protein sequence ID" value="PS1159_v2.g20012.t1"/>
    <property type="gene ID" value="PS1159_v2.g20012"/>
</dbReference>